<dbReference type="RefSeq" id="WP_275631616.1">
    <property type="nucleotide sequence ID" value="NZ_JARGYD010000002.1"/>
</dbReference>
<feature type="transmembrane region" description="Helical" evidence="1">
    <location>
        <begin position="37"/>
        <end position="58"/>
    </location>
</feature>
<feature type="transmembrane region" description="Helical" evidence="1">
    <location>
        <begin position="78"/>
        <end position="98"/>
    </location>
</feature>
<name>A0ABV7GPE7_9RHOB</name>
<reference evidence="4" key="1">
    <citation type="journal article" date="2019" name="Int. J. Syst. Evol. Microbiol.">
        <title>The Global Catalogue of Microorganisms (GCM) 10K type strain sequencing project: providing services to taxonomists for standard genome sequencing and annotation.</title>
        <authorList>
            <consortium name="The Broad Institute Genomics Platform"/>
            <consortium name="The Broad Institute Genome Sequencing Center for Infectious Disease"/>
            <person name="Wu L."/>
            <person name="Ma J."/>
        </authorList>
    </citation>
    <scope>NUCLEOTIDE SEQUENCE [LARGE SCALE GENOMIC DNA]</scope>
    <source>
        <strain evidence="4">KCTC 52366</strain>
    </source>
</reference>
<sequence length="144" mass="15967">MRTTADRIRHSLLLEVFALLIVTPLGAIAFGVPVFDFGIVALVCSMVAMLWNYVYNLLFDRAMLRATGSSVKAMRHRILHAVLFEAGLLALLVPFIAWHLGVTIWVALMMDIALAGFFLVYTFLYNIAYDAVFPIPNAPVPPKG</sequence>
<feature type="transmembrane region" description="Helical" evidence="1">
    <location>
        <begin position="12"/>
        <end position="31"/>
    </location>
</feature>
<evidence type="ECO:0000256" key="1">
    <source>
        <dbReference type="SAM" id="Phobius"/>
    </source>
</evidence>
<feature type="domain" description="Chlorhexidine efflux transporter" evidence="2">
    <location>
        <begin position="74"/>
        <end position="134"/>
    </location>
</feature>
<feature type="domain" description="Chlorhexidine efflux transporter" evidence="2">
    <location>
        <begin position="2"/>
        <end position="65"/>
    </location>
</feature>
<protein>
    <submittedName>
        <fullName evidence="3">PACE efflux transporter</fullName>
    </submittedName>
</protein>
<gene>
    <name evidence="3" type="ORF">ACFOGP_05475</name>
</gene>
<accession>A0ABV7GPE7</accession>
<dbReference type="InterPro" id="IPR007896">
    <property type="entry name" value="BTP_bacteria"/>
</dbReference>
<evidence type="ECO:0000313" key="4">
    <source>
        <dbReference type="Proteomes" id="UP001595632"/>
    </source>
</evidence>
<evidence type="ECO:0000259" key="2">
    <source>
        <dbReference type="Pfam" id="PF05232"/>
    </source>
</evidence>
<keyword evidence="1" id="KW-1133">Transmembrane helix</keyword>
<comment type="caution">
    <text evidence="3">The sequence shown here is derived from an EMBL/GenBank/DDBJ whole genome shotgun (WGS) entry which is preliminary data.</text>
</comment>
<proteinExistence type="predicted"/>
<dbReference type="EMBL" id="JBHRTB010000010">
    <property type="protein sequence ID" value="MFC3142148.1"/>
    <property type="molecule type" value="Genomic_DNA"/>
</dbReference>
<evidence type="ECO:0000313" key="3">
    <source>
        <dbReference type="EMBL" id="MFC3142148.1"/>
    </source>
</evidence>
<keyword evidence="1" id="KW-0472">Membrane</keyword>
<feature type="transmembrane region" description="Helical" evidence="1">
    <location>
        <begin position="104"/>
        <end position="124"/>
    </location>
</feature>
<keyword evidence="1" id="KW-0812">Transmembrane</keyword>
<dbReference type="Pfam" id="PF05232">
    <property type="entry name" value="BTP"/>
    <property type="match status" value="2"/>
</dbReference>
<dbReference type="Proteomes" id="UP001595632">
    <property type="component" value="Unassembled WGS sequence"/>
</dbReference>
<organism evidence="3 4">
    <name type="scientific">Psychromarinibacter halotolerans</name>
    <dbReference type="NCBI Taxonomy" id="1775175"/>
    <lineage>
        <taxon>Bacteria</taxon>
        <taxon>Pseudomonadati</taxon>
        <taxon>Pseudomonadota</taxon>
        <taxon>Alphaproteobacteria</taxon>
        <taxon>Rhodobacterales</taxon>
        <taxon>Paracoccaceae</taxon>
        <taxon>Psychromarinibacter</taxon>
    </lineage>
</organism>
<keyword evidence="4" id="KW-1185">Reference proteome</keyword>
<dbReference type="InterPro" id="IPR058208">
    <property type="entry name" value="PACE"/>
</dbReference>
<dbReference type="NCBIfam" id="NF033664">
    <property type="entry name" value="PACE_transport"/>
    <property type="match status" value="1"/>
</dbReference>